<keyword evidence="1" id="KW-0472">Membrane</keyword>
<comment type="caution">
    <text evidence="2">The sequence shown here is derived from an EMBL/GenBank/DDBJ whole genome shotgun (WGS) entry which is preliminary data.</text>
</comment>
<dbReference type="EMBL" id="JAQOTG010000001">
    <property type="protein sequence ID" value="MDE8562630.1"/>
    <property type="molecule type" value="Genomic_DNA"/>
</dbReference>
<sequence>MQCYQWLLFLFVSVFDFSAIIRDIFELPFSWKMHDFAASIVLFMVPDNVVLVLGKEMEAHIAVPKIESFFRGSEISQGR</sequence>
<feature type="transmembrane region" description="Helical" evidence="1">
    <location>
        <begin position="6"/>
        <end position="25"/>
    </location>
</feature>
<protein>
    <submittedName>
        <fullName evidence="2">Uncharacterized protein</fullName>
    </submittedName>
</protein>
<reference evidence="2 3" key="1">
    <citation type="submission" date="2023-01" db="EMBL/GenBank/DDBJ databases">
        <title>Genome-based reclassification of Anoxybacillus geothermalis as a later heterotypic synonym of Anoxybacillus rupiensis.</title>
        <authorList>
            <person name="Inan Bektas K."/>
            <person name="Canakci S."/>
            <person name="Belduz A.A."/>
            <person name="Guler H.H."/>
        </authorList>
    </citation>
    <scope>NUCLEOTIDE SEQUENCE [LARGE SCALE GENOMIC DNA]</scope>
    <source>
        <strain evidence="2 3">DSM 17127</strain>
    </source>
</reference>
<name>A0ABT5W281_9BACL</name>
<accession>A0ABT5W281</accession>
<gene>
    <name evidence="2" type="ORF">PNH38_01890</name>
</gene>
<organism evidence="2 3">
    <name type="scientific">Anoxybacteroides rupiense</name>
    <dbReference type="NCBI Taxonomy" id="311460"/>
    <lineage>
        <taxon>Bacteria</taxon>
        <taxon>Bacillati</taxon>
        <taxon>Bacillota</taxon>
        <taxon>Bacilli</taxon>
        <taxon>Bacillales</taxon>
        <taxon>Anoxybacillaceae</taxon>
        <taxon>Anoxybacteroides</taxon>
    </lineage>
</organism>
<keyword evidence="1" id="KW-0812">Transmembrane</keyword>
<evidence type="ECO:0000313" key="2">
    <source>
        <dbReference type="EMBL" id="MDE8562630.1"/>
    </source>
</evidence>
<evidence type="ECO:0000256" key="1">
    <source>
        <dbReference type="SAM" id="Phobius"/>
    </source>
</evidence>
<evidence type="ECO:0000313" key="3">
    <source>
        <dbReference type="Proteomes" id="UP001213979"/>
    </source>
</evidence>
<dbReference type="Proteomes" id="UP001213979">
    <property type="component" value="Unassembled WGS sequence"/>
</dbReference>
<proteinExistence type="predicted"/>
<keyword evidence="3" id="KW-1185">Reference proteome</keyword>
<keyword evidence="1" id="KW-1133">Transmembrane helix</keyword>